<gene>
    <name evidence="1" type="ORF">L2E82_12752</name>
</gene>
<name>A0ACB9GHQ0_CICIN</name>
<comment type="caution">
    <text evidence="1">The sequence shown here is derived from an EMBL/GenBank/DDBJ whole genome shotgun (WGS) entry which is preliminary data.</text>
</comment>
<keyword evidence="2" id="KW-1185">Reference proteome</keyword>
<protein>
    <submittedName>
        <fullName evidence="1">Uncharacterized protein</fullName>
    </submittedName>
</protein>
<dbReference type="EMBL" id="CM042010">
    <property type="protein sequence ID" value="KAI3782698.1"/>
    <property type="molecule type" value="Genomic_DNA"/>
</dbReference>
<dbReference type="Proteomes" id="UP001055811">
    <property type="component" value="Linkage Group LG02"/>
</dbReference>
<evidence type="ECO:0000313" key="1">
    <source>
        <dbReference type="EMBL" id="KAI3782698.1"/>
    </source>
</evidence>
<sequence length="516" mass="58551">MDRVAFGFSVYGNMFKLGYRPDCAVINTLVRGFCDNGLINDAKKFADEIMNNGLQPTVVTIGTIINGYCKRGDSQAALLFFQNVEKTMGCQPGQIEEALSIIIKLMLESGMKPDTHMFTSLIHWYCLLRKVNYARKIFTFKIAQGCVPNAFTYTTLIYGYYLLGKMDDAREMFEYGYVKDAVDLLQDMIGEGCMMDRVTYNLVIQGFLRHNETKRAVSYLESMVDAGFSASEGTSMKLVYLLATKDLDKASKEVLKKFFSLWNKKVRCSGRRGIKFRSNLCLVANELQTIVSYNENEETVAENEDDVNQLQDEVILRLKKVWNTKDVLRMRKQDELINGKQQPPVSLEKENVTNSAHKGHGVEDDNKGEESRVTSIDKPNVSDVYGYVSFDELLNQVEMNHQLACDPEYDILSTPPQQVCYYDHCFAYRTDAEMCNFVGQFLRLDSSSSYDVEKLGVSELLEVLMKESRINPFIISVKVIEKSILGNPDAYASLQSKLEKMLGNVVVIASHHPKIK</sequence>
<accession>A0ACB9GHQ0</accession>
<organism evidence="1 2">
    <name type="scientific">Cichorium intybus</name>
    <name type="common">Chicory</name>
    <dbReference type="NCBI Taxonomy" id="13427"/>
    <lineage>
        <taxon>Eukaryota</taxon>
        <taxon>Viridiplantae</taxon>
        <taxon>Streptophyta</taxon>
        <taxon>Embryophyta</taxon>
        <taxon>Tracheophyta</taxon>
        <taxon>Spermatophyta</taxon>
        <taxon>Magnoliopsida</taxon>
        <taxon>eudicotyledons</taxon>
        <taxon>Gunneridae</taxon>
        <taxon>Pentapetalae</taxon>
        <taxon>asterids</taxon>
        <taxon>campanulids</taxon>
        <taxon>Asterales</taxon>
        <taxon>Asteraceae</taxon>
        <taxon>Cichorioideae</taxon>
        <taxon>Cichorieae</taxon>
        <taxon>Cichoriinae</taxon>
        <taxon>Cichorium</taxon>
    </lineage>
</organism>
<proteinExistence type="predicted"/>
<reference evidence="2" key="1">
    <citation type="journal article" date="2022" name="Mol. Ecol. Resour.">
        <title>The genomes of chicory, endive, great burdock and yacon provide insights into Asteraceae palaeo-polyploidization history and plant inulin production.</title>
        <authorList>
            <person name="Fan W."/>
            <person name="Wang S."/>
            <person name="Wang H."/>
            <person name="Wang A."/>
            <person name="Jiang F."/>
            <person name="Liu H."/>
            <person name="Zhao H."/>
            <person name="Xu D."/>
            <person name="Zhang Y."/>
        </authorList>
    </citation>
    <scope>NUCLEOTIDE SEQUENCE [LARGE SCALE GENOMIC DNA]</scope>
    <source>
        <strain evidence="2">cv. Punajuju</strain>
    </source>
</reference>
<reference evidence="1 2" key="2">
    <citation type="journal article" date="2022" name="Mol. Ecol. Resour.">
        <title>The genomes of chicory, endive, great burdock and yacon provide insights into Asteraceae paleo-polyploidization history and plant inulin production.</title>
        <authorList>
            <person name="Fan W."/>
            <person name="Wang S."/>
            <person name="Wang H."/>
            <person name="Wang A."/>
            <person name="Jiang F."/>
            <person name="Liu H."/>
            <person name="Zhao H."/>
            <person name="Xu D."/>
            <person name="Zhang Y."/>
        </authorList>
    </citation>
    <scope>NUCLEOTIDE SEQUENCE [LARGE SCALE GENOMIC DNA]</scope>
    <source>
        <strain evidence="2">cv. Punajuju</strain>
        <tissue evidence="1">Leaves</tissue>
    </source>
</reference>
<evidence type="ECO:0000313" key="2">
    <source>
        <dbReference type="Proteomes" id="UP001055811"/>
    </source>
</evidence>